<gene>
    <name evidence="3" type="ORF">GCM10007359_13450</name>
</gene>
<evidence type="ECO:0000313" key="3">
    <source>
        <dbReference type="EMBL" id="GGH62826.1"/>
    </source>
</evidence>
<feature type="region of interest" description="Disordered" evidence="1">
    <location>
        <begin position="168"/>
        <end position="187"/>
    </location>
</feature>
<dbReference type="AlphaFoldDB" id="A0A917ISW0"/>
<evidence type="ECO:0000313" key="4">
    <source>
        <dbReference type="Proteomes" id="UP000600171"/>
    </source>
</evidence>
<keyword evidence="4" id="KW-1185">Reference proteome</keyword>
<reference evidence="3 4" key="1">
    <citation type="journal article" date="2014" name="Int. J. Syst. Evol. Microbiol.">
        <title>Complete genome sequence of Corynebacterium casei LMG S-19264T (=DSM 44701T), isolated from a smear-ripened cheese.</title>
        <authorList>
            <consortium name="US DOE Joint Genome Institute (JGI-PGF)"/>
            <person name="Walter F."/>
            <person name="Albersmeier A."/>
            <person name="Kalinowski J."/>
            <person name="Ruckert C."/>
        </authorList>
    </citation>
    <scope>NUCLEOTIDE SEQUENCE [LARGE SCALE GENOMIC DNA]</scope>
    <source>
        <strain evidence="3 4">CCM 8669</strain>
    </source>
</reference>
<feature type="signal peptide" evidence="2">
    <location>
        <begin position="1"/>
        <end position="28"/>
    </location>
</feature>
<organism evidence="3 4">
    <name type="scientific">Rothia aerolata</name>
    <dbReference type="NCBI Taxonomy" id="1812262"/>
    <lineage>
        <taxon>Bacteria</taxon>
        <taxon>Bacillati</taxon>
        <taxon>Actinomycetota</taxon>
        <taxon>Actinomycetes</taxon>
        <taxon>Micrococcales</taxon>
        <taxon>Micrococcaceae</taxon>
        <taxon>Rothia</taxon>
    </lineage>
</organism>
<dbReference type="EMBL" id="BMDC01000002">
    <property type="protein sequence ID" value="GGH62826.1"/>
    <property type="molecule type" value="Genomic_DNA"/>
</dbReference>
<name>A0A917ISW0_9MICC</name>
<protein>
    <submittedName>
        <fullName evidence="3">Uncharacterized protein</fullName>
    </submittedName>
</protein>
<sequence>MANHTRKIGATLLTATMLLASVPTLAQADSLNATPDSLGNPKPTEIGLYHQQHAQMLGDALGPEQIYSNGIHAQEFTGGLVTWSPRTGVQALTGGPEVEAFKTAGGAEKLGALESGAWFSDYCGWSVTSFNYSTRWMVVVDPQTQAASSLDLNSAEAQQWMRDRTSTASCFPDNAPGDEAETPTGPKTEFTVDEALQLERDAMWGSSDGYQAWPTGHLSPLGDRFLVETGIGQQSFVYDLQTGKSAWMDNRVYNEFVKDTDRFGEIAYSLGIGGGRGGLMHNYVGTFFTDQYGGEAEAYGLLSASVRYYPSNGGEIVIDNEPVTEPTDPATVDWSQAEYLKYPGALYYQDGESALIIAANPDGTPVEGATAYRSDWIGYQMTRVAFYSSNSAYSWAYGSIMGGGPTEETALGLPVADSQLVEEDGVEYYVQDFQGGTIKIEKQNRLAERDETFGEITYNDWGRAWLGNQ</sequence>
<keyword evidence="2" id="KW-0732">Signal</keyword>
<evidence type="ECO:0000256" key="1">
    <source>
        <dbReference type="SAM" id="MobiDB-lite"/>
    </source>
</evidence>
<accession>A0A917ISW0</accession>
<dbReference type="RefSeq" id="WP_188359603.1">
    <property type="nucleotide sequence ID" value="NZ_BMDC01000002.1"/>
</dbReference>
<comment type="caution">
    <text evidence="3">The sequence shown here is derived from an EMBL/GenBank/DDBJ whole genome shotgun (WGS) entry which is preliminary data.</text>
</comment>
<evidence type="ECO:0000256" key="2">
    <source>
        <dbReference type="SAM" id="SignalP"/>
    </source>
</evidence>
<dbReference type="Proteomes" id="UP000600171">
    <property type="component" value="Unassembled WGS sequence"/>
</dbReference>
<proteinExistence type="predicted"/>
<feature type="chain" id="PRO_5036747288" evidence="2">
    <location>
        <begin position="29"/>
        <end position="469"/>
    </location>
</feature>